<dbReference type="InterPro" id="IPR036866">
    <property type="entry name" value="RibonucZ/Hydroxyglut_hydro"/>
</dbReference>
<dbReference type="PANTHER" id="PTHR43546:SF7">
    <property type="entry name" value="METALLO-BETA-LACTAMASE DOMAIN-CONTAINING PROTEIN"/>
    <property type="match status" value="1"/>
</dbReference>
<reference evidence="3" key="1">
    <citation type="submission" date="2023-07" db="EMBL/GenBank/DDBJ databases">
        <title>30 novel species of actinomycetes from the DSMZ collection.</title>
        <authorList>
            <person name="Nouioui I."/>
        </authorList>
    </citation>
    <scope>NUCLEOTIDE SEQUENCE [LARGE SCALE GENOMIC DNA]</scope>
    <source>
        <strain evidence="3">DSM 41699</strain>
    </source>
</reference>
<keyword evidence="3" id="KW-1185">Reference proteome</keyword>
<dbReference type="Proteomes" id="UP001183809">
    <property type="component" value="Unassembled WGS sequence"/>
</dbReference>
<gene>
    <name evidence="2" type="ORF">RM764_30300</name>
</gene>
<dbReference type="PANTHER" id="PTHR43546">
    <property type="entry name" value="UPF0173 METAL-DEPENDENT HYDROLASE MJ1163-RELATED"/>
    <property type="match status" value="1"/>
</dbReference>
<evidence type="ECO:0000313" key="2">
    <source>
        <dbReference type="EMBL" id="MDT0467244.1"/>
    </source>
</evidence>
<organism evidence="2 3">
    <name type="scientific">Streptomyces gibsoniae</name>
    <dbReference type="NCBI Taxonomy" id="3075529"/>
    <lineage>
        <taxon>Bacteria</taxon>
        <taxon>Bacillati</taxon>
        <taxon>Actinomycetota</taxon>
        <taxon>Actinomycetes</taxon>
        <taxon>Kitasatosporales</taxon>
        <taxon>Streptomycetaceae</taxon>
        <taxon>Streptomyces</taxon>
    </lineage>
</organism>
<comment type="caution">
    <text evidence="2">The sequence shown here is derived from an EMBL/GenBank/DDBJ whole genome shotgun (WGS) entry which is preliminary data.</text>
</comment>
<dbReference type="Pfam" id="PF12706">
    <property type="entry name" value="Lactamase_B_2"/>
    <property type="match status" value="1"/>
</dbReference>
<dbReference type="EMBL" id="JAVREY010000050">
    <property type="protein sequence ID" value="MDT0467244.1"/>
    <property type="molecule type" value="Genomic_DNA"/>
</dbReference>
<evidence type="ECO:0000259" key="1">
    <source>
        <dbReference type="Pfam" id="PF12706"/>
    </source>
</evidence>
<dbReference type="InterPro" id="IPR001279">
    <property type="entry name" value="Metallo-B-lactamas"/>
</dbReference>
<accession>A0ABU2U242</accession>
<dbReference type="RefSeq" id="WP_311698706.1">
    <property type="nucleotide sequence ID" value="NZ_JAVREY010000050.1"/>
</dbReference>
<evidence type="ECO:0000313" key="3">
    <source>
        <dbReference type="Proteomes" id="UP001183809"/>
    </source>
</evidence>
<name>A0ABU2U242_9ACTN</name>
<feature type="domain" description="Metallo-beta-lactamase" evidence="1">
    <location>
        <begin position="37"/>
        <end position="239"/>
    </location>
</feature>
<dbReference type="InterPro" id="IPR050114">
    <property type="entry name" value="UPF0173_UPF0282_UlaG_hydrolase"/>
</dbReference>
<proteinExistence type="predicted"/>
<protein>
    <submittedName>
        <fullName evidence="2">MBL fold metallo-hydrolase</fullName>
    </submittedName>
</protein>
<dbReference type="SUPFAM" id="SSF56281">
    <property type="entry name" value="Metallo-hydrolase/oxidoreductase"/>
    <property type="match status" value="1"/>
</dbReference>
<sequence length="280" mass="31280">MNATLTLPPGEQPDFDSGEVYFIGNATTLIRFAGFTILTDPAFLHKGDHLHLGHGIYARREMEPDCQVADLPPLDLIVLSHYHADHFDHVAARDLNKEIPVVSTKHAIEELHPLGFTNGHALDTWESQTVQRGDARLVVTAMPAEHTSDFEMAGMLMPVNGNLLDFYNGDQRLFRLYISGDTMLHNRLYDIPRHYPDIDLGMFHAGGTTLFLTTVTMTGAQAVRCAEIVRPHTAIPIHYNDFSVFHSGLDDFKKAAAASSTPVKFHYLAHGDRYKFTATR</sequence>
<dbReference type="Gene3D" id="3.60.15.10">
    <property type="entry name" value="Ribonuclease Z/Hydroxyacylglutathione hydrolase-like"/>
    <property type="match status" value="1"/>
</dbReference>